<dbReference type="InterPro" id="IPR050682">
    <property type="entry name" value="ModA/WtpA"/>
</dbReference>
<keyword evidence="6" id="KW-1185">Reference proteome</keyword>
<dbReference type="NCBIfam" id="TIGR01256">
    <property type="entry name" value="modA"/>
    <property type="match status" value="1"/>
</dbReference>
<dbReference type="InterPro" id="IPR044084">
    <property type="entry name" value="AvModA-like_subst-bd"/>
</dbReference>
<dbReference type="InterPro" id="IPR005950">
    <property type="entry name" value="ModA"/>
</dbReference>
<evidence type="ECO:0000313" key="5">
    <source>
        <dbReference type="EMBL" id="PWN54663.1"/>
    </source>
</evidence>
<feature type="binding site" evidence="4">
    <location>
        <position position="65"/>
    </location>
    <ligand>
        <name>molybdate</name>
        <dbReference type="ChEBI" id="CHEBI:36264"/>
    </ligand>
</feature>
<evidence type="ECO:0000313" key="6">
    <source>
        <dbReference type="Proteomes" id="UP000251800"/>
    </source>
</evidence>
<name>A0A383XPV9_9GAMM</name>
<dbReference type="Pfam" id="PF13531">
    <property type="entry name" value="SBP_bac_11"/>
    <property type="match status" value="1"/>
</dbReference>
<comment type="caution">
    <text evidence="5">The sequence shown here is derived from an EMBL/GenBank/DDBJ whole genome shotgun (WGS) entry which is preliminary data.</text>
</comment>
<evidence type="ECO:0000256" key="3">
    <source>
        <dbReference type="ARBA" id="ARBA00022729"/>
    </source>
</evidence>
<dbReference type="GO" id="GO:0015689">
    <property type="term" value="P:molybdate ion transport"/>
    <property type="evidence" value="ECO:0007669"/>
    <property type="project" value="InterPro"/>
</dbReference>
<dbReference type="CDD" id="cd13539">
    <property type="entry name" value="PBP2_AvModA"/>
    <property type="match status" value="1"/>
</dbReference>
<keyword evidence="2 4" id="KW-0479">Metal-binding</keyword>
<sequence>MIAALLRWLALAWLGLFVWTHPGLASPAEPARVAVAMNFLPVARELAPLFRRQTGHRLTLIGGASGKLYAQIRQGAPYDVLLSADRDKPARLEALGLTVPGKRFVYASGRLALWAGDGQPLRGPQRLYAEPTIALANPRLAPYGQAAMQVLRYLALDLDATQRVLGENVAQATRYVATGHAPIGLVAWSLIPPSQRNQAWLVPAHWHAPIDQEAVLLLRGAGQPAAVAFIRWLRGQPAQARIEAAGYAVVDRAAIS</sequence>
<dbReference type="OrthoDB" id="9785015at2"/>
<keyword evidence="3" id="KW-0732">Signal</keyword>
<dbReference type="Proteomes" id="UP000251800">
    <property type="component" value="Unassembled WGS sequence"/>
</dbReference>
<reference evidence="5 6" key="1">
    <citation type="submission" date="2018-05" db="EMBL/GenBank/DDBJ databases">
        <title>Abyssibacter profundi OUC007T gen. nov., sp. nov, a marine bacterium isolated from seawater of the Mariana Trench.</title>
        <authorList>
            <person name="Zhou S."/>
        </authorList>
    </citation>
    <scope>NUCLEOTIDE SEQUENCE [LARGE SCALE GENOMIC DNA]</scope>
    <source>
        <strain evidence="5 6">OUC007</strain>
    </source>
</reference>
<accession>A0A383XPV9</accession>
<organism evidence="5 6">
    <name type="scientific">Abyssibacter profundi</name>
    <dbReference type="NCBI Taxonomy" id="2182787"/>
    <lineage>
        <taxon>Bacteria</taxon>
        <taxon>Pseudomonadati</taxon>
        <taxon>Pseudomonadota</taxon>
        <taxon>Gammaproteobacteria</taxon>
        <taxon>Chromatiales</taxon>
        <taxon>Oceanococcaceae</taxon>
        <taxon>Abyssibacter</taxon>
    </lineage>
</organism>
<dbReference type="AlphaFoldDB" id="A0A383XPV9"/>
<evidence type="ECO:0000256" key="2">
    <source>
        <dbReference type="ARBA" id="ARBA00022723"/>
    </source>
</evidence>
<gene>
    <name evidence="5" type="primary">modA</name>
    <name evidence="5" type="ORF">DEH80_16275</name>
</gene>
<dbReference type="GO" id="GO:0046872">
    <property type="term" value="F:metal ion binding"/>
    <property type="evidence" value="ECO:0007669"/>
    <property type="project" value="UniProtKB-KW"/>
</dbReference>
<feature type="binding site" evidence="4">
    <location>
        <position position="169"/>
    </location>
    <ligand>
        <name>molybdate</name>
        <dbReference type="ChEBI" id="CHEBI:36264"/>
    </ligand>
</feature>
<dbReference type="GO" id="GO:0030973">
    <property type="term" value="F:molybdate ion binding"/>
    <property type="evidence" value="ECO:0007669"/>
    <property type="project" value="InterPro"/>
</dbReference>
<proteinExistence type="inferred from homology"/>
<dbReference type="RefSeq" id="WP_109721584.1">
    <property type="nucleotide sequence ID" value="NZ_QEQK01000020.1"/>
</dbReference>
<dbReference type="Gene3D" id="3.40.190.10">
    <property type="entry name" value="Periplasmic binding protein-like II"/>
    <property type="match status" value="2"/>
</dbReference>
<dbReference type="PIRSF" id="PIRSF004846">
    <property type="entry name" value="ModA"/>
    <property type="match status" value="1"/>
</dbReference>
<dbReference type="PANTHER" id="PTHR30632:SF14">
    <property type="entry name" value="TUNGSTATE_MOLYBDATE_CHROMATE-BINDING PROTEIN MODA"/>
    <property type="match status" value="1"/>
</dbReference>
<evidence type="ECO:0000256" key="1">
    <source>
        <dbReference type="ARBA" id="ARBA00009175"/>
    </source>
</evidence>
<comment type="similarity">
    <text evidence="1">Belongs to the bacterial solute-binding protein ModA family.</text>
</comment>
<keyword evidence="4" id="KW-0500">Molybdenum</keyword>
<dbReference type="SUPFAM" id="SSF53850">
    <property type="entry name" value="Periplasmic binding protein-like II"/>
    <property type="match status" value="1"/>
</dbReference>
<dbReference type="PANTHER" id="PTHR30632">
    <property type="entry name" value="MOLYBDATE-BINDING PERIPLASMIC PROTEIN"/>
    <property type="match status" value="1"/>
</dbReference>
<dbReference type="EMBL" id="QEQK01000020">
    <property type="protein sequence ID" value="PWN54663.1"/>
    <property type="molecule type" value="Genomic_DNA"/>
</dbReference>
<protein>
    <submittedName>
        <fullName evidence="5">Molybdate ABC transporter substrate-binding protein</fullName>
    </submittedName>
</protein>
<evidence type="ECO:0000256" key="4">
    <source>
        <dbReference type="PIRSR" id="PIRSR004846-1"/>
    </source>
</evidence>